<dbReference type="InterPro" id="IPR036396">
    <property type="entry name" value="Cyt_P450_sf"/>
</dbReference>
<keyword evidence="11" id="KW-0472">Membrane</keyword>
<evidence type="ECO:0000256" key="4">
    <source>
        <dbReference type="ARBA" id="ARBA00022723"/>
    </source>
</evidence>
<keyword evidence="7 10" id="KW-0503">Monooxygenase</keyword>
<organism evidence="12 13">
    <name type="scientific">Rhipicephalus microplus</name>
    <name type="common">Cattle tick</name>
    <name type="synonym">Boophilus microplus</name>
    <dbReference type="NCBI Taxonomy" id="6941"/>
    <lineage>
        <taxon>Eukaryota</taxon>
        <taxon>Metazoa</taxon>
        <taxon>Ecdysozoa</taxon>
        <taxon>Arthropoda</taxon>
        <taxon>Chelicerata</taxon>
        <taxon>Arachnida</taxon>
        <taxon>Acari</taxon>
        <taxon>Parasitiformes</taxon>
        <taxon>Ixodida</taxon>
        <taxon>Ixodoidea</taxon>
        <taxon>Ixodidae</taxon>
        <taxon>Rhipicephalinae</taxon>
        <taxon>Rhipicephalus</taxon>
        <taxon>Boophilus</taxon>
    </lineage>
</organism>
<dbReference type="PANTHER" id="PTHR24302:SF15">
    <property type="entry name" value="FATTY-ACID PEROXYGENASE"/>
    <property type="match status" value="1"/>
</dbReference>
<evidence type="ECO:0000256" key="10">
    <source>
        <dbReference type="RuleBase" id="RU000461"/>
    </source>
</evidence>
<keyword evidence="11" id="KW-0812">Transmembrane</keyword>
<keyword evidence="4 9" id="KW-0479">Metal-binding</keyword>
<keyword evidence="6 9" id="KW-0408">Iron</keyword>
<reference evidence="12" key="1">
    <citation type="journal article" date="2020" name="Cell">
        <title>Large-Scale Comparative Analyses of Tick Genomes Elucidate Their Genetic Diversity and Vector Capacities.</title>
        <authorList>
            <consortium name="Tick Genome and Microbiome Consortium (TIGMIC)"/>
            <person name="Jia N."/>
            <person name="Wang J."/>
            <person name="Shi W."/>
            <person name="Du L."/>
            <person name="Sun Y."/>
            <person name="Zhan W."/>
            <person name="Jiang J.F."/>
            <person name="Wang Q."/>
            <person name="Zhang B."/>
            <person name="Ji P."/>
            <person name="Bell-Sakyi L."/>
            <person name="Cui X.M."/>
            <person name="Yuan T.T."/>
            <person name="Jiang B.G."/>
            <person name="Yang W.F."/>
            <person name="Lam T.T."/>
            <person name="Chang Q.C."/>
            <person name="Ding S.J."/>
            <person name="Wang X.J."/>
            <person name="Zhu J.G."/>
            <person name="Ruan X.D."/>
            <person name="Zhao L."/>
            <person name="Wei J.T."/>
            <person name="Ye R.Z."/>
            <person name="Que T.C."/>
            <person name="Du C.H."/>
            <person name="Zhou Y.H."/>
            <person name="Cheng J.X."/>
            <person name="Dai P.F."/>
            <person name="Guo W.B."/>
            <person name="Han X.H."/>
            <person name="Huang E.J."/>
            <person name="Li L.F."/>
            <person name="Wei W."/>
            <person name="Gao Y.C."/>
            <person name="Liu J.Z."/>
            <person name="Shao H.Z."/>
            <person name="Wang X."/>
            <person name="Wang C.C."/>
            <person name="Yang T.C."/>
            <person name="Huo Q.B."/>
            <person name="Li W."/>
            <person name="Chen H.Y."/>
            <person name="Chen S.E."/>
            <person name="Zhou L.G."/>
            <person name="Ni X.B."/>
            <person name="Tian J.H."/>
            <person name="Sheng Y."/>
            <person name="Liu T."/>
            <person name="Pan Y.S."/>
            <person name="Xia L.Y."/>
            <person name="Li J."/>
            <person name="Zhao F."/>
            <person name="Cao W.C."/>
        </authorList>
    </citation>
    <scope>NUCLEOTIDE SEQUENCE</scope>
    <source>
        <strain evidence="12">Rmic-2018</strain>
    </source>
</reference>
<dbReference type="SUPFAM" id="SSF48264">
    <property type="entry name" value="Cytochrome P450"/>
    <property type="match status" value="1"/>
</dbReference>
<dbReference type="InterPro" id="IPR017972">
    <property type="entry name" value="Cyt_P450_CS"/>
</dbReference>
<dbReference type="InterPro" id="IPR001128">
    <property type="entry name" value="Cyt_P450"/>
</dbReference>
<reference evidence="12" key="2">
    <citation type="submission" date="2021-09" db="EMBL/GenBank/DDBJ databases">
        <authorList>
            <person name="Jia N."/>
            <person name="Wang J."/>
            <person name="Shi W."/>
            <person name="Du L."/>
            <person name="Sun Y."/>
            <person name="Zhan W."/>
            <person name="Jiang J."/>
            <person name="Wang Q."/>
            <person name="Zhang B."/>
            <person name="Ji P."/>
            <person name="Sakyi L.B."/>
            <person name="Cui X."/>
            <person name="Yuan T."/>
            <person name="Jiang B."/>
            <person name="Yang W."/>
            <person name="Lam T.T.-Y."/>
            <person name="Chang Q."/>
            <person name="Ding S."/>
            <person name="Wang X."/>
            <person name="Zhu J."/>
            <person name="Ruan X."/>
            <person name="Zhao L."/>
            <person name="Wei J."/>
            <person name="Que T."/>
            <person name="Du C."/>
            <person name="Cheng J."/>
            <person name="Dai P."/>
            <person name="Han X."/>
            <person name="Huang E."/>
            <person name="Gao Y."/>
            <person name="Liu J."/>
            <person name="Shao H."/>
            <person name="Ye R."/>
            <person name="Li L."/>
            <person name="Wei W."/>
            <person name="Wang X."/>
            <person name="Wang C."/>
            <person name="Huo Q."/>
            <person name="Li W."/>
            <person name="Guo W."/>
            <person name="Chen H."/>
            <person name="Chen S."/>
            <person name="Zhou L."/>
            <person name="Zhou L."/>
            <person name="Ni X."/>
            <person name="Tian J."/>
            <person name="Zhou Y."/>
            <person name="Sheng Y."/>
            <person name="Liu T."/>
            <person name="Pan Y."/>
            <person name="Xia L."/>
            <person name="Li J."/>
            <person name="Zhao F."/>
            <person name="Cao W."/>
        </authorList>
    </citation>
    <scope>NUCLEOTIDE SEQUENCE</scope>
    <source>
        <strain evidence="12">Rmic-2018</strain>
        <tissue evidence="12">Larvae</tissue>
    </source>
</reference>
<comment type="caution">
    <text evidence="12">The sequence shown here is derived from an EMBL/GenBank/DDBJ whole genome shotgun (WGS) entry which is preliminary data.</text>
</comment>
<comment type="function">
    <text evidence="1">May be involved in the metabolism of insect hormones and in the breakdown of synthetic insecticides.</text>
</comment>
<dbReference type="Proteomes" id="UP000821866">
    <property type="component" value="Chromosome 1"/>
</dbReference>
<dbReference type="PANTHER" id="PTHR24302">
    <property type="entry name" value="CYTOCHROME P450 FAMILY 3"/>
    <property type="match status" value="1"/>
</dbReference>
<gene>
    <name evidence="12" type="ORF">HPB51_025744</name>
</gene>
<protein>
    <recommendedName>
        <fullName evidence="14">Cytochrome</fullName>
    </recommendedName>
</protein>
<comment type="similarity">
    <text evidence="2 10">Belongs to the cytochrome P450 family.</text>
</comment>
<dbReference type="Pfam" id="PF00067">
    <property type="entry name" value="p450"/>
    <property type="match status" value="1"/>
</dbReference>
<keyword evidence="11" id="KW-1133">Transmembrane helix</keyword>
<comment type="cofactor">
    <cofactor evidence="9">
        <name>heme</name>
        <dbReference type="ChEBI" id="CHEBI:30413"/>
    </cofactor>
</comment>
<evidence type="ECO:0000313" key="12">
    <source>
        <dbReference type="EMBL" id="KAH8042762.1"/>
    </source>
</evidence>
<dbReference type="InterPro" id="IPR050705">
    <property type="entry name" value="Cytochrome_P450_3A"/>
</dbReference>
<evidence type="ECO:0000313" key="13">
    <source>
        <dbReference type="Proteomes" id="UP000821866"/>
    </source>
</evidence>
<dbReference type="PRINTS" id="PR00465">
    <property type="entry name" value="EP450IV"/>
</dbReference>
<dbReference type="Gene3D" id="1.10.630.10">
    <property type="entry name" value="Cytochrome P450"/>
    <property type="match status" value="1"/>
</dbReference>
<dbReference type="AlphaFoldDB" id="A0A9J6F6H5"/>
<dbReference type="EMBL" id="JABSTU010000001">
    <property type="protein sequence ID" value="KAH8042762.1"/>
    <property type="molecule type" value="Genomic_DNA"/>
</dbReference>
<feature type="transmembrane region" description="Helical" evidence="11">
    <location>
        <begin position="92"/>
        <end position="115"/>
    </location>
</feature>
<evidence type="ECO:0000256" key="6">
    <source>
        <dbReference type="ARBA" id="ARBA00023004"/>
    </source>
</evidence>
<sequence>MVRILATSRETLPVAGALTNEYFCQDKTHCCKDGIASRGCGCEKEASELMREKDDFLQVFMNADYNWEHDSDEKPDSYEIKKMTLEEITAQGVVFFIAGVESVSIALTVTAYYMALNRDSQDRVIAEVDKALAKGELTYDSLQEMQYLDACIKEAMRLCTPDSISFRVCTEETMVAGIHFKPGMCVDIPLAGIHHDPEYFPEPENFNPERFMPENKDAVRPFTYMPFGEGPRNCVGMRLGLLQIKTTLACLLQYVRFETFPETMPVANGVTPRKTEREWSFQSAIVLTSAFARTRLQCVRHDQNYTHLNEKFF</sequence>
<comment type="function">
    <text evidence="8">Cytochromes P450 are a group of heme-thiolate monooxygenases. They oxidize a variety of structurally unrelated compounds, including steroids, fatty acids, and xenobiotics.</text>
</comment>
<evidence type="ECO:0000256" key="5">
    <source>
        <dbReference type="ARBA" id="ARBA00023002"/>
    </source>
</evidence>
<keyword evidence="13" id="KW-1185">Reference proteome</keyword>
<evidence type="ECO:0000256" key="3">
    <source>
        <dbReference type="ARBA" id="ARBA00022617"/>
    </source>
</evidence>
<evidence type="ECO:0000256" key="8">
    <source>
        <dbReference type="ARBA" id="ARBA00043906"/>
    </source>
</evidence>
<dbReference type="VEuPathDB" id="VectorBase:LOC119160033"/>
<evidence type="ECO:0000256" key="11">
    <source>
        <dbReference type="SAM" id="Phobius"/>
    </source>
</evidence>
<keyword evidence="3 9" id="KW-0349">Heme</keyword>
<keyword evidence="5 10" id="KW-0560">Oxidoreductase</keyword>
<name>A0A9J6F6H5_RHIMP</name>
<dbReference type="InterPro" id="IPR002403">
    <property type="entry name" value="Cyt_P450_E_grp-IV"/>
</dbReference>
<dbReference type="GO" id="GO:0020037">
    <property type="term" value="F:heme binding"/>
    <property type="evidence" value="ECO:0007669"/>
    <property type="project" value="InterPro"/>
</dbReference>
<dbReference type="PROSITE" id="PS00086">
    <property type="entry name" value="CYTOCHROME_P450"/>
    <property type="match status" value="1"/>
</dbReference>
<accession>A0A9J6F6H5</accession>
<proteinExistence type="inferred from homology"/>
<dbReference type="PRINTS" id="PR00385">
    <property type="entry name" value="P450"/>
</dbReference>
<dbReference type="GO" id="GO:0016705">
    <property type="term" value="F:oxidoreductase activity, acting on paired donors, with incorporation or reduction of molecular oxygen"/>
    <property type="evidence" value="ECO:0007669"/>
    <property type="project" value="InterPro"/>
</dbReference>
<feature type="binding site" description="axial binding residue" evidence="9">
    <location>
        <position position="234"/>
    </location>
    <ligand>
        <name>heme</name>
        <dbReference type="ChEBI" id="CHEBI:30413"/>
    </ligand>
    <ligandPart>
        <name>Fe</name>
        <dbReference type="ChEBI" id="CHEBI:18248"/>
    </ligandPart>
</feature>
<evidence type="ECO:0000256" key="1">
    <source>
        <dbReference type="ARBA" id="ARBA00003690"/>
    </source>
</evidence>
<evidence type="ECO:0000256" key="9">
    <source>
        <dbReference type="PIRSR" id="PIRSR602403-1"/>
    </source>
</evidence>
<evidence type="ECO:0008006" key="14">
    <source>
        <dbReference type="Google" id="ProtNLM"/>
    </source>
</evidence>
<dbReference type="GO" id="GO:0005506">
    <property type="term" value="F:iron ion binding"/>
    <property type="evidence" value="ECO:0007669"/>
    <property type="project" value="InterPro"/>
</dbReference>
<evidence type="ECO:0000256" key="2">
    <source>
        <dbReference type="ARBA" id="ARBA00010617"/>
    </source>
</evidence>
<dbReference type="GO" id="GO:0005789">
    <property type="term" value="C:endoplasmic reticulum membrane"/>
    <property type="evidence" value="ECO:0007669"/>
    <property type="project" value="UniProtKB-SubCell"/>
</dbReference>
<evidence type="ECO:0000256" key="7">
    <source>
        <dbReference type="ARBA" id="ARBA00023033"/>
    </source>
</evidence>
<dbReference type="GO" id="GO:0008395">
    <property type="term" value="F:steroid hydroxylase activity"/>
    <property type="evidence" value="ECO:0007669"/>
    <property type="project" value="TreeGrafter"/>
</dbReference>